<dbReference type="Pfam" id="PF00440">
    <property type="entry name" value="TetR_N"/>
    <property type="match status" value="1"/>
</dbReference>
<dbReference type="PANTHER" id="PTHR30055:SF240">
    <property type="entry name" value="HTH-TYPE TRANSCRIPTIONAL REGULATOR ACRR"/>
    <property type="match status" value="1"/>
</dbReference>
<dbReference type="InterPro" id="IPR009057">
    <property type="entry name" value="Homeodomain-like_sf"/>
</dbReference>
<dbReference type="Gene3D" id="1.10.10.60">
    <property type="entry name" value="Homeodomain-like"/>
    <property type="match status" value="1"/>
</dbReference>
<name>A0A6N6MW03_9HYPH</name>
<evidence type="ECO:0000313" key="6">
    <source>
        <dbReference type="EMBL" id="KAB1074033.1"/>
    </source>
</evidence>
<dbReference type="PROSITE" id="PS01081">
    <property type="entry name" value="HTH_TETR_1"/>
    <property type="match status" value="1"/>
</dbReference>
<sequence length="234" mass="26137">MVTGAAEARGRRYDPNLASLEPICARILARHRATIRVQKSHVATANLARIIGAVLHLSAQKGFHQTTLRDLAEATGLSMGGLYSYFENKNTLLVMILTEVATTAEAALRDAPDAVKNDSVLHLRWLIATHIRLTEDMQPWFVFAYMEAKGFPASARRIAVESELATEQIFADVLARGVAQGRFRVGDVSLTASLIKPLLQDWYVKRSKYRKRRTDVEVYIAAVTTFVERSILIR</sequence>
<reference evidence="6 7" key="1">
    <citation type="submission" date="2019-09" db="EMBL/GenBank/DDBJ databases">
        <title>YIM 132548 draft genome.</title>
        <authorList>
            <person name="Jiang L."/>
        </authorList>
    </citation>
    <scope>NUCLEOTIDE SEQUENCE [LARGE SCALE GENOMIC DNA]</scope>
    <source>
        <strain evidence="6 7">YIM 132548</strain>
    </source>
</reference>
<keyword evidence="3" id="KW-0804">Transcription</keyword>
<dbReference type="InterPro" id="IPR001647">
    <property type="entry name" value="HTH_TetR"/>
</dbReference>
<dbReference type="InterPro" id="IPR041490">
    <property type="entry name" value="KstR2_TetR_C"/>
</dbReference>
<dbReference type="SUPFAM" id="SSF46689">
    <property type="entry name" value="Homeodomain-like"/>
    <property type="match status" value="1"/>
</dbReference>
<evidence type="ECO:0000259" key="5">
    <source>
        <dbReference type="PROSITE" id="PS50977"/>
    </source>
</evidence>
<dbReference type="PANTHER" id="PTHR30055">
    <property type="entry name" value="HTH-TYPE TRANSCRIPTIONAL REGULATOR RUTR"/>
    <property type="match status" value="1"/>
</dbReference>
<keyword evidence="1" id="KW-0805">Transcription regulation</keyword>
<feature type="domain" description="HTH tetR-type" evidence="5">
    <location>
        <begin position="44"/>
        <end position="104"/>
    </location>
</feature>
<gene>
    <name evidence="6" type="ORF">F6X51_09955</name>
</gene>
<evidence type="ECO:0000256" key="1">
    <source>
        <dbReference type="ARBA" id="ARBA00023015"/>
    </source>
</evidence>
<dbReference type="GO" id="GO:0000976">
    <property type="term" value="F:transcription cis-regulatory region binding"/>
    <property type="evidence" value="ECO:0007669"/>
    <property type="project" value="TreeGrafter"/>
</dbReference>
<dbReference type="AlphaFoldDB" id="A0A6N6MW03"/>
<comment type="caution">
    <text evidence="6">The sequence shown here is derived from an EMBL/GenBank/DDBJ whole genome shotgun (WGS) entry which is preliminary data.</text>
</comment>
<protein>
    <submittedName>
        <fullName evidence="6">TetR/AcrR family transcriptional regulator</fullName>
    </submittedName>
</protein>
<evidence type="ECO:0000313" key="7">
    <source>
        <dbReference type="Proteomes" id="UP000441523"/>
    </source>
</evidence>
<dbReference type="PROSITE" id="PS50977">
    <property type="entry name" value="HTH_TETR_2"/>
    <property type="match status" value="1"/>
</dbReference>
<dbReference type="Gene3D" id="1.10.357.10">
    <property type="entry name" value="Tetracycline Repressor, domain 2"/>
    <property type="match status" value="1"/>
</dbReference>
<dbReference type="SUPFAM" id="SSF48498">
    <property type="entry name" value="Tetracyclin repressor-like, C-terminal domain"/>
    <property type="match status" value="1"/>
</dbReference>
<proteinExistence type="predicted"/>
<accession>A0A6N6MW03</accession>
<keyword evidence="7" id="KW-1185">Reference proteome</keyword>
<dbReference type="RefSeq" id="WP_150963098.1">
    <property type="nucleotide sequence ID" value="NZ_VZZJ01000006.1"/>
</dbReference>
<dbReference type="InterPro" id="IPR050109">
    <property type="entry name" value="HTH-type_TetR-like_transc_reg"/>
</dbReference>
<dbReference type="InterPro" id="IPR036271">
    <property type="entry name" value="Tet_transcr_reg_TetR-rel_C_sf"/>
</dbReference>
<dbReference type="PRINTS" id="PR00455">
    <property type="entry name" value="HTHTETR"/>
</dbReference>
<dbReference type="EMBL" id="VZZJ01000006">
    <property type="protein sequence ID" value="KAB1074033.1"/>
    <property type="molecule type" value="Genomic_DNA"/>
</dbReference>
<keyword evidence="2 4" id="KW-0238">DNA-binding</keyword>
<dbReference type="InterPro" id="IPR023772">
    <property type="entry name" value="DNA-bd_HTH_TetR-type_CS"/>
</dbReference>
<dbReference type="Proteomes" id="UP000441523">
    <property type="component" value="Unassembled WGS sequence"/>
</dbReference>
<dbReference type="Pfam" id="PF17932">
    <property type="entry name" value="TetR_C_24"/>
    <property type="match status" value="1"/>
</dbReference>
<organism evidence="6 7">
    <name type="scientific">Methylobacterium planeticum</name>
    <dbReference type="NCBI Taxonomy" id="2615211"/>
    <lineage>
        <taxon>Bacteria</taxon>
        <taxon>Pseudomonadati</taxon>
        <taxon>Pseudomonadota</taxon>
        <taxon>Alphaproteobacteria</taxon>
        <taxon>Hyphomicrobiales</taxon>
        <taxon>Methylobacteriaceae</taxon>
        <taxon>Methylobacterium</taxon>
    </lineage>
</organism>
<evidence type="ECO:0000256" key="4">
    <source>
        <dbReference type="PROSITE-ProRule" id="PRU00335"/>
    </source>
</evidence>
<feature type="DNA-binding region" description="H-T-H motif" evidence="4">
    <location>
        <begin position="67"/>
        <end position="86"/>
    </location>
</feature>
<evidence type="ECO:0000256" key="2">
    <source>
        <dbReference type="ARBA" id="ARBA00023125"/>
    </source>
</evidence>
<dbReference type="GO" id="GO:0003700">
    <property type="term" value="F:DNA-binding transcription factor activity"/>
    <property type="evidence" value="ECO:0007669"/>
    <property type="project" value="TreeGrafter"/>
</dbReference>
<evidence type="ECO:0000256" key="3">
    <source>
        <dbReference type="ARBA" id="ARBA00023163"/>
    </source>
</evidence>